<name>A0A8X6UTT2_TRICX</name>
<dbReference type="AlphaFoldDB" id="A0A8X6UTT2"/>
<gene>
    <name evidence="1" type="ORF">TNCV_3369871</name>
</gene>
<reference evidence="1" key="1">
    <citation type="submission" date="2020-08" db="EMBL/GenBank/DDBJ databases">
        <title>Multicomponent nature underlies the extraordinary mechanical properties of spider dragline silk.</title>
        <authorList>
            <person name="Kono N."/>
            <person name="Nakamura H."/>
            <person name="Mori M."/>
            <person name="Yoshida Y."/>
            <person name="Ohtoshi R."/>
            <person name="Malay A.D."/>
            <person name="Moran D.A.P."/>
            <person name="Tomita M."/>
            <person name="Numata K."/>
            <person name="Arakawa K."/>
        </authorList>
    </citation>
    <scope>NUCLEOTIDE SEQUENCE</scope>
</reference>
<sequence length="78" mass="8850">MKTDALSQKDNHSLVTFSSSSLRLPKIQFQQFSGELRDWLRVSTTSSREFMKMRALMMGINFNTSSSQQLHSPGQGHS</sequence>
<keyword evidence="2" id="KW-1185">Reference proteome</keyword>
<proteinExistence type="predicted"/>
<evidence type="ECO:0000313" key="2">
    <source>
        <dbReference type="Proteomes" id="UP000887159"/>
    </source>
</evidence>
<dbReference type="EMBL" id="BMAU01021033">
    <property type="protein sequence ID" value="GFX87418.1"/>
    <property type="molecule type" value="Genomic_DNA"/>
</dbReference>
<accession>A0A8X6UTT2</accession>
<comment type="caution">
    <text evidence="1">The sequence shown here is derived from an EMBL/GenBank/DDBJ whole genome shotgun (WGS) entry which is preliminary data.</text>
</comment>
<evidence type="ECO:0000313" key="1">
    <source>
        <dbReference type="EMBL" id="GFX87418.1"/>
    </source>
</evidence>
<dbReference type="Proteomes" id="UP000887159">
    <property type="component" value="Unassembled WGS sequence"/>
</dbReference>
<protein>
    <submittedName>
        <fullName evidence="1">Uncharacterized protein</fullName>
    </submittedName>
</protein>
<organism evidence="1 2">
    <name type="scientific">Trichonephila clavipes</name>
    <name type="common">Golden silk orbweaver</name>
    <name type="synonym">Nephila clavipes</name>
    <dbReference type="NCBI Taxonomy" id="2585209"/>
    <lineage>
        <taxon>Eukaryota</taxon>
        <taxon>Metazoa</taxon>
        <taxon>Ecdysozoa</taxon>
        <taxon>Arthropoda</taxon>
        <taxon>Chelicerata</taxon>
        <taxon>Arachnida</taxon>
        <taxon>Araneae</taxon>
        <taxon>Araneomorphae</taxon>
        <taxon>Entelegynae</taxon>
        <taxon>Araneoidea</taxon>
        <taxon>Nephilidae</taxon>
        <taxon>Trichonephila</taxon>
    </lineage>
</organism>